<keyword evidence="9" id="KW-0067">ATP-binding</keyword>
<dbReference type="PANTHER" id="PTHR44936">
    <property type="entry name" value="SENSOR PROTEIN CREC"/>
    <property type="match status" value="1"/>
</dbReference>
<sequence length="606" mass="69043">MQLKQSLLLFKVAAIGAALIIATVSWFLYRELDHSKQLNDHLFKLQTQIQRLLDQEERFVIERQKASLLSIDDYRYAYRDSFNELVALLVTDHQHLELLFKLDEQVNQFAELYEQLASMQALLGYDKDDGVYGEFRSKAHALQALAKEAQDPQLEILLLELRRREKDFLLRLDRSYLNQHGDLILQAKNRIRAQFPERAESFLLTLEHYQNGFVVYTNVLQKQGLDHNQGVRGELGELKLAIRGHFTIVAKQLFSAFQEEQQQLILISLLSIVLSSGFSLLLLYYLNSRVSQQVMAIGRVLVRVAKHEDFSLRVNLKSEDEIAQIGHHLDELLDFIETLMARLSAAQQRLIEEAKMASLSNMVSGFAHELNTPLGIAITSQSHLKAQVENMRRDLDSGQLKKTTLTNLIGEAESALFLLENNLHRTASLIDDFKKVSAQQHYDTEMEFDLKTLVEGVFDCYRSELPEEEYKIEVEIPDNLILSSYPNVFNQIIGYSLNNSLLHGKHPDRKLTIIVSAHIVNDYVHFYFKDDGQGIDKELLPVIFEPFVTSKRHSGGTGLGLSIIYNLVTQKLGGEIKIQSPAHGGACLHIILANTAFKMVSPEPCD</sequence>
<organism evidence="13 14">
    <name type="scientific">Pseudoalteromonas rubra</name>
    <dbReference type="NCBI Taxonomy" id="43658"/>
    <lineage>
        <taxon>Bacteria</taxon>
        <taxon>Pseudomonadati</taxon>
        <taxon>Pseudomonadota</taxon>
        <taxon>Gammaproteobacteria</taxon>
        <taxon>Alteromonadales</taxon>
        <taxon>Pseudoalteromonadaceae</taxon>
        <taxon>Pseudoalteromonas</taxon>
    </lineage>
</organism>
<comment type="catalytic activity">
    <reaction evidence="1">
        <text>ATP + protein L-histidine = ADP + protein N-phospho-L-histidine.</text>
        <dbReference type="EC" id="2.7.13.3"/>
    </reaction>
</comment>
<evidence type="ECO:0000313" key="13">
    <source>
        <dbReference type="EMBL" id="TMP29670.1"/>
    </source>
</evidence>
<reference evidence="13 14" key="1">
    <citation type="submission" date="2018-01" db="EMBL/GenBank/DDBJ databases">
        <authorList>
            <person name="Paulsen S."/>
            <person name="Gram L.K."/>
        </authorList>
    </citation>
    <scope>NUCLEOTIDE SEQUENCE [LARGE SCALE GENOMIC DNA]</scope>
    <source>
        <strain evidence="13 14">S2676</strain>
    </source>
</reference>
<evidence type="ECO:0000256" key="2">
    <source>
        <dbReference type="ARBA" id="ARBA00004651"/>
    </source>
</evidence>
<evidence type="ECO:0000259" key="12">
    <source>
        <dbReference type="PROSITE" id="PS50885"/>
    </source>
</evidence>
<feature type="domain" description="Histidine kinase" evidence="11">
    <location>
        <begin position="365"/>
        <end position="596"/>
    </location>
</feature>
<comment type="caution">
    <text evidence="13">The sequence shown here is derived from an EMBL/GenBank/DDBJ whole genome shotgun (WGS) entry which is preliminary data.</text>
</comment>
<reference evidence="14" key="2">
    <citation type="submission" date="2019-06" db="EMBL/GenBank/DDBJ databases">
        <title>Co-occurence of chitin degradation, pigmentation and bioactivity in marine Pseudoalteromonas.</title>
        <authorList>
            <person name="Sonnenschein E.C."/>
            <person name="Bech P.K."/>
        </authorList>
    </citation>
    <scope>NUCLEOTIDE SEQUENCE [LARGE SCALE GENOMIC DNA]</scope>
    <source>
        <strain evidence="14">S2676</strain>
    </source>
</reference>
<evidence type="ECO:0000256" key="5">
    <source>
        <dbReference type="ARBA" id="ARBA00022553"/>
    </source>
</evidence>
<name>A0A5S3WQ78_9GAMM</name>
<protein>
    <recommendedName>
        <fullName evidence="3">histidine kinase</fullName>
        <ecNumber evidence="3">2.7.13.3</ecNumber>
    </recommendedName>
</protein>
<keyword evidence="10" id="KW-1133">Transmembrane helix</keyword>
<dbReference type="GO" id="GO:0005524">
    <property type="term" value="F:ATP binding"/>
    <property type="evidence" value="ECO:0007669"/>
    <property type="project" value="UniProtKB-KW"/>
</dbReference>
<evidence type="ECO:0000256" key="3">
    <source>
        <dbReference type="ARBA" id="ARBA00012438"/>
    </source>
</evidence>
<dbReference type="Gene3D" id="3.30.565.10">
    <property type="entry name" value="Histidine kinase-like ATPase, C-terminal domain"/>
    <property type="match status" value="1"/>
</dbReference>
<dbReference type="PRINTS" id="PR00344">
    <property type="entry name" value="BCTRLSENSOR"/>
</dbReference>
<dbReference type="OrthoDB" id="9772100at2"/>
<dbReference type="InterPro" id="IPR050980">
    <property type="entry name" value="2C_sensor_his_kinase"/>
</dbReference>
<dbReference type="InterPro" id="IPR003594">
    <property type="entry name" value="HATPase_dom"/>
</dbReference>
<evidence type="ECO:0000313" key="14">
    <source>
        <dbReference type="Proteomes" id="UP000310249"/>
    </source>
</evidence>
<dbReference type="InterPro" id="IPR003660">
    <property type="entry name" value="HAMP_dom"/>
</dbReference>
<dbReference type="SMART" id="SM00387">
    <property type="entry name" value="HATPase_c"/>
    <property type="match status" value="1"/>
</dbReference>
<keyword evidence="10" id="KW-0812">Transmembrane</keyword>
<dbReference type="AlphaFoldDB" id="A0A5S3WQ78"/>
<dbReference type="EC" id="2.7.13.3" evidence="3"/>
<dbReference type="SUPFAM" id="SSF47384">
    <property type="entry name" value="Homodimeric domain of signal transducing histidine kinase"/>
    <property type="match status" value="1"/>
</dbReference>
<dbReference type="RefSeq" id="WP_138550487.1">
    <property type="nucleotide sequence ID" value="NZ_PNCH01000012.1"/>
</dbReference>
<keyword evidence="6" id="KW-0808">Transferase</keyword>
<proteinExistence type="predicted"/>
<evidence type="ECO:0000256" key="7">
    <source>
        <dbReference type="ARBA" id="ARBA00022741"/>
    </source>
</evidence>
<feature type="domain" description="HAMP" evidence="12">
    <location>
        <begin position="288"/>
        <end position="341"/>
    </location>
</feature>
<dbReference type="InterPro" id="IPR004358">
    <property type="entry name" value="Sig_transdc_His_kin-like_C"/>
</dbReference>
<keyword evidence="10" id="KW-0472">Membrane</keyword>
<keyword evidence="7" id="KW-0547">Nucleotide-binding</keyword>
<dbReference type="CDD" id="cd06225">
    <property type="entry name" value="HAMP"/>
    <property type="match status" value="1"/>
</dbReference>
<dbReference type="PANTHER" id="PTHR44936:SF10">
    <property type="entry name" value="SENSOR PROTEIN RSTB"/>
    <property type="match status" value="1"/>
</dbReference>
<evidence type="ECO:0000256" key="9">
    <source>
        <dbReference type="ARBA" id="ARBA00022840"/>
    </source>
</evidence>
<dbReference type="InterPro" id="IPR036890">
    <property type="entry name" value="HATPase_C_sf"/>
</dbReference>
<dbReference type="CDD" id="cd00082">
    <property type="entry name" value="HisKA"/>
    <property type="match status" value="1"/>
</dbReference>
<comment type="subcellular location">
    <subcellularLocation>
        <location evidence="2">Cell membrane</location>
        <topology evidence="2">Multi-pass membrane protein</topology>
    </subcellularLocation>
</comment>
<evidence type="ECO:0000256" key="6">
    <source>
        <dbReference type="ARBA" id="ARBA00022679"/>
    </source>
</evidence>
<dbReference type="SUPFAM" id="SSF55874">
    <property type="entry name" value="ATPase domain of HSP90 chaperone/DNA topoisomerase II/histidine kinase"/>
    <property type="match status" value="1"/>
</dbReference>
<feature type="transmembrane region" description="Helical" evidence="10">
    <location>
        <begin position="264"/>
        <end position="286"/>
    </location>
</feature>
<dbReference type="GO" id="GO:0000155">
    <property type="term" value="F:phosphorelay sensor kinase activity"/>
    <property type="evidence" value="ECO:0007669"/>
    <property type="project" value="InterPro"/>
</dbReference>
<dbReference type="InterPro" id="IPR036097">
    <property type="entry name" value="HisK_dim/P_sf"/>
</dbReference>
<dbReference type="Gene3D" id="1.10.287.130">
    <property type="match status" value="1"/>
</dbReference>
<keyword evidence="4" id="KW-1003">Cell membrane</keyword>
<evidence type="ECO:0000256" key="1">
    <source>
        <dbReference type="ARBA" id="ARBA00000085"/>
    </source>
</evidence>
<gene>
    <name evidence="13" type="ORF">CWB99_08705</name>
</gene>
<evidence type="ECO:0000256" key="4">
    <source>
        <dbReference type="ARBA" id="ARBA00022475"/>
    </source>
</evidence>
<dbReference type="Proteomes" id="UP000310249">
    <property type="component" value="Unassembled WGS sequence"/>
</dbReference>
<evidence type="ECO:0000256" key="10">
    <source>
        <dbReference type="SAM" id="Phobius"/>
    </source>
</evidence>
<accession>A0A5S3WQ78</accession>
<dbReference type="PROSITE" id="PS50109">
    <property type="entry name" value="HIS_KIN"/>
    <property type="match status" value="1"/>
</dbReference>
<evidence type="ECO:0000259" key="11">
    <source>
        <dbReference type="PROSITE" id="PS50109"/>
    </source>
</evidence>
<evidence type="ECO:0000256" key="8">
    <source>
        <dbReference type="ARBA" id="ARBA00022777"/>
    </source>
</evidence>
<dbReference type="InterPro" id="IPR003661">
    <property type="entry name" value="HisK_dim/P_dom"/>
</dbReference>
<dbReference type="InterPro" id="IPR005467">
    <property type="entry name" value="His_kinase_dom"/>
</dbReference>
<feature type="transmembrane region" description="Helical" evidence="10">
    <location>
        <begin position="7"/>
        <end position="29"/>
    </location>
</feature>
<dbReference type="EMBL" id="PNCI01000017">
    <property type="protein sequence ID" value="TMP29670.1"/>
    <property type="molecule type" value="Genomic_DNA"/>
</dbReference>
<dbReference type="PROSITE" id="PS50885">
    <property type="entry name" value="HAMP"/>
    <property type="match status" value="1"/>
</dbReference>
<dbReference type="CDD" id="cd00075">
    <property type="entry name" value="HATPase"/>
    <property type="match status" value="1"/>
</dbReference>
<dbReference type="Pfam" id="PF02518">
    <property type="entry name" value="HATPase_c"/>
    <property type="match status" value="1"/>
</dbReference>
<dbReference type="GO" id="GO:0005886">
    <property type="term" value="C:plasma membrane"/>
    <property type="evidence" value="ECO:0007669"/>
    <property type="project" value="UniProtKB-SubCell"/>
</dbReference>
<keyword evidence="8 13" id="KW-0418">Kinase</keyword>
<dbReference type="Gene3D" id="6.10.340.10">
    <property type="match status" value="1"/>
</dbReference>
<keyword evidence="5" id="KW-0597">Phosphoprotein</keyword>